<evidence type="ECO:0000256" key="1">
    <source>
        <dbReference type="ARBA" id="ARBA00004141"/>
    </source>
</evidence>
<protein>
    <submittedName>
        <fullName evidence="13">DUF1211 domain-containing protein</fullName>
    </submittedName>
</protein>
<dbReference type="InterPro" id="IPR010617">
    <property type="entry name" value="TMEM175-like"/>
</dbReference>
<dbReference type="EMBL" id="VJMF01000105">
    <property type="protein sequence ID" value="TRL24685.1"/>
    <property type="molecule type" value="Genomic_DNA"/>
</dbReference>
<accession>A0A549SD56</accession>
<evidence type="ECO:0000256" key="5">
    <source>
        <dbReference type="ARBA" id="ARBA00022692"/>
    </source>
</evidence>
<evidence type="ECO:0000256" key="4">
    <source>
        <dbReference type="ARBA" id="ARBA00022538"/>
    </source>
</evidence>
<evidence type="ECO:0000256" key="8">
    <source>
        <dbReference type="ARBA" id="ARBA00022989"/>
    </source>
</evidence>
<dbReference type="GO" id="GO:0015252">
    <property type="term" value="F:proton channel activity"/>
    <property type="evidence" value="ECO:0007669"/>
    <property type="project" value="InterPro"/>
</dbReference>
<evidence type="ECO:0000256" key="7">
    <source>
        <dbReference type="ARBA" id="ARBA00022958"/>
    </source>
</evidence>
<reference evidence="13 14" key="1">
    <citation type="submission" date="2019-07" db="EMBL/GenBank/DDBJ databases">
        <title>Ln-dependent methylotrophs.</title>
        <authorList>
            <person name="Tani A."/>
        </authorList>
    </citation>
    <scope>NUCLEOTIDE SEQUENCE [LARGE SCALE GENOMIC DNA]</scope>
    <source>
        <strain evidence="13 14">SM89A</strain>
    </source>
</reference>
<comment type="caution">
    <text evidence="13">The sequence shown here is derived from an EMBL/GenBank/DDBJ whole genome shotgun (WGS) entry which is preliminary data.</text>
</comment>
<comment type="catalytic activity">
    <reaction evidence="12">
        <text>K(+)(in) = K(+)(out)</text>
        <dbReference type="Rhea" id="RHEA:29463"/>
        <dbReference type="ChEBI" id="CHEBI:29103"/>
    </reaction>
</comment>
<keyword evidence="11" id="KW-0407">Ion channel</keyword>
<keyword evidence="3" id="KW-0813">Transport</keyword>
<keyword evidence="4" id="KW-0633">Potassium transport</keyword>
<sequence length="135" mass="15282">MRMQDDKETTRIEIFSDGAFAIIITLLVLEIKAPGHEVVSEKGLAYSACKGLARLSGLLYQLRHHPRHLGSSPLDVQPIRRGERPRYSGKADPWFTQVKWPLLAPLGRSGPRTRNCDASQAFYECSLMTHRRPKI</sequence>
<evidence type="ECO:0000256" key="6">
    <source>
        <dbReference type="ARBA" id="ARBA00022826"/>
    </source>
</evidence>
<evidence type="ECO:0000256" key="10">
    <source>
        <dbReference type="ARBA" id="ARBA00023136"/>
    </source>
</evidence>
<dbReference type="Proteomes" id="UP000316781">
    <property type="component" value="Unassembled WGS sequence"/>
</dbReference>
<evidence type="ECO:0000256" key="9">
    <source>
        <dbReference type="ARBA" id="ARBA00023065"/>
    </source>
</evidence>
<dbReference type="AlphaFoldDB" id="A0A549SD56"/>
<evidence type="ECO:0000313" key="14">
    <source>
        <dbReference type="Proteomes" id="UP000316781"/>
    </source>
</evidence>
<evidence type="ECO:0000256" key="11">
    <source>
        <dbReference type="ARBA" id="ARBA00023303"/>
    </source>
</evidence>
<keyword evidence="9" id="KW-0406">Ion transport</keyword>
<name>A0A549SD56_METSR</name>
<dbReference type="GO" id="GO:0005267">
    <property type="term" value="F:potassium channel activity"/>
    <property type="evidence" value="ECO:0007669"/>
    <property type="project" value="UniProtKB-KW"/>
</dbReference>
<evidence type="ECO:0000256" key="12">
    <source>
        <dbReference type="ARBA" id="ARBA00034430"/>
    </source>
</evidence>
<comment type="subcellular location">
    <subcellularLocation>
        <location evidence="1">Membrane</location>
        <topology evidence="1">Multi-pass membrane protein</topology>
    </subcellularLocation>
</comment>
<proteinExistence type="inferred from homology"/>
<keyword evidence="7" id="KW-0630">Potassium</keyword>
<dbReference type="GO" id="GO:0016020">
    <property type="term" value="C:membrane"/>
    <property type="evidence" value="ECO:0007669"/>
    <property type="project" value="UniProtKB-SubCell"/>
</dbReference>
<evidence type="ECO:0000256" key="2">
    <source>
        <dbReference type="ARBA" id="ARBA00006920"/>
    </source>
</evidence>
<evidence type="ECO:0000313" key="13">
    <source>
        <dbReference type="EMBL" id="TRL24685.1"/>
    </source>
</evidence>
<keyword evidence="8" id="KW-1133">Transmembrane helix</keyword>
<evidence type="ECO:0000256" key="3">
    <source>
        <dbReference type="ARBA" id="ARBA00022448"/>
    </source>
</evidence>
<dbReference type="Pfam" id="PF06736">
    <property type="entry name" value="TMEM175"/>
    <property type="match status" value="1"/>
</dbReference>
<gene>
    <name evidence="13" type="ORF">FM996_20225</name>
</gene>
<keyword evidence="5" id="KW-0812">Transmembrane</keyword>
<keyword evidence="10" id="KW-0472">Membrane</keyword>
<comment type="similarity">
    <text evidence="2">Belongs to the TMEM175 family.</text>
</comment>
<keyword evidence="6" id="KW-0631">Potassium channel</keyword>
<organism evidence="13 14">
    <name type="scientific">Methylosinus sporium</name>
    <dbReference type="NCBI Taxonomy" id="428"/>
    <lineage>
        <taxon>Bacteria</taxon>
        <taxon>Pseudomonadati</taxon>
        <taxon>Pseudomonadota</taxon>
        <taxon>Alphaproteobacteria</taxon>
        <taxon>Hyphomicrobiales</taxon>
        <taxon>Methylocystaceae</taxon>
        <taxon>Methylosinus</taxon>
    </lineage>
</organism>